<dbReference type="Proteomes" id="UP000558488">
    <property type="component" value="Unassembled WGS sequence"/>
</dbReference>
<feature type="transmembrane region" description="Helical" evidence="1">
    <location>
        <begin position="73"/>
        <end position="99"/>
    </location>
</feature>
<reference evidence="2 3" key="1">
    <citation type="journal article" date="2020" name="Nature">
        <title>Six reference-quality genomes reveal evolution of bat adaptations.</title>
        <authorList>
            <person name="Jebb D."/>
            <person name="Huang Z."/>
            <person name="Pippel M."/>
            <person name="Hughes G.M."/>
            <person name="Lavrichenko K."/>
            <person name="Devanna P."/>
            <person name="Winkler S."/>
            <person name="Jermiin L.S."/>
            <person name="Skirmuntt E.C."/>
            <person name="Katzourakis A."/>
            <person name="Burkitt-Gray L."/>
            <person name="Ray D.A."/>
            <person name="Sullivan K.A.M."/>
            <person name="Roscito J.G."/>
            <person name="Kirilenko B.M."/>
            <person name="Davalos L.M."/>
            <person name="Corthals A.P."/>
            <person name="Power M.L."/>
            <person name="Jones G."/>
            <person name="Ransome R.D."/>
            <person name="Dechmann D.K.N."/>
            <person name="Locatelli A.G."/>
            <person name="Puechmaille S.J."/>
            <person name="Fedrigo O."/>
            <person name="Jarvis E.D."/>
            <person name="Hiller M."/>
            <person name="Vernes S.C."/>
            <person name="Myers E.W."/>
            <person name="Teeling E.C."/>
        </authorList>
    </citation>
    <scope>NUCLEOTIDE SEQUENCE [LARGE SCALE GENOMIC DNA]</scope>
    <source>
        <strain evidence="2">MPipKuh1</strain>
        <tissue evidence="2">Flight muscle</tissue>
    </source>
</reference>
<dbReference type="EMBL" id="JACAGB010000007">
    <property type="protein sequence ID" value="KAF6353537.1"/>
    <property type="molecule type" value="Genomic_DNA"/>
</dbReference>
<proteinExistence type="predicted"/>
<protein>
    <submittedName>
        <fullName evidence="2">Uncharacterized protein</fullName>
    </submittedName>
</protein>
<comment type="caution">
    <text evidence="2">The sequence shown here is derived from an EMBL/GenBank/DDBJ whole genome shotgun (WGS) entry which is preliminary data.</text>
</comment>
<keyword evidence="1" id="KW-0472">Membrane</keyword>
<keyword evidence="1" id="KW-0812">Transmembrane</keyword>
<evidence type="ECO:0000313" key="3">
    <source>
        <dbReference type="Proteomes" id="UP000558488"/>
    </source>
</evidence>
<keyword evidence="3" id="KW-1185">Reference proteome</keyword>
<name>A0A7J7XV20_PIPKU</name>
<evidence type="ECO:0000313" key="2">
    <source>
        <dbReference type="EMBL" id="KAF6353537.1"/>
    </source>
</evidence>
<accession>A0A7J7XV20</accession>
<feature type="transmembrane region" description="Helical" evidence="1">
    <location>
        <begin position="111"/>
        <end position="129"/>
    </location>
</feature>
<gene>
    <name evidence="2" type="ORF">mPipKuh1_010484</name>
</gene>
<evidence type="ECO:0000256" key="1">
    <source>
        <dbReference type="SAM" id="Phobius"/>
    </source>
</evidence>
<organism evidence="2 3">
    <name type="scientific">Pipistrellus kuhlii</name>
    <name type="common">Kuhl's pipistrelle</name>
    <dbReference type="NCBI Taxonomy" id="59472"/>
    <lineage>
        <taxon>Eukaryota</taxon>
        <taxon>Metazoa</taxon>
        <taxon>Chordata</taxon>
        <taxon>Craniata</taxon>
        <taxon>Vertebrata</taxon>
        <taxon>Euteleostomi</taxon>
        <taxon>Mammalia</taxon>
        <taxon>Eutheria</taxon>
        <taxon>Laurasiatheria</taxon>
        <taxon>Chiroptera</taxon>
        <taxon>Yangochiroptera</taxon>
        <taxon>Vespertilionidae</taxon>
        <taxon>Pipistrellus</taxon>
    </lineage>
</organism>
<dbReference type="AlphaFoldDB" id="A0A7J7XV20"/>
<sequence length="139" mass="15947">MHISGKLNYGISPWWPVVGVFASQTSSSHLRNWSRFQLCIQTGLGTASCRETSFRRLLYSSVSMHCRHVISKYVFLAPTILFISVSLFNYELCLGSLLLSQPKHAQCQINLFFFFLYIIILPNQGWLRLSLYLKLVPSP</sequence>
<keyword evidence="1" id="KW-1133">Transmembrane helix</keyword>